<keyword evidence="3 12" id="KW-0813">Transport</keyword>
<feature type="transmembrane region" description="Helical" evidence="12">
    <location>
        <begin position="180"/>
        <end position="202"/>
    </location>
</feature>
<dbReference type="GO" id="GO:0070069">
    <property type="term" value="C:cytochrome complex"/>
    <property type="evidence" value="ECO:0007669"/>
    <property type="project" value="UniProtKB-UniRule"/>
</dbReference>
<dbReference type="RefSeq" id="WP_183360057.1">
    <property type="nucleotide sequence ID" value="NZ_BLXZ01000002.1"/>
</dbReference>
<feature type="transmembrane region" description="Helical" evidence="12">
    <location>
        <begin position="123"/>
        <end position="143"/>
    </location>
</feature>
<evidence type="ECO:0000256" key="7">
    <source>
        <dbReference type="ARBA" id="ARBA00022723"/>
    </source>
</evidence>
<evidence type="ECO:0000256" key="2">
    <source>
        <dbReference type="ARBA" id="ARBA00009819"/>
    </source>
</evidence>
<evidence type="ECO:0000256" key="6">
    <source>
        <dbReference type="ARBA" id="ARBA00022692"/>
    </source>
</evidence>
<dbReference type="GO" id="GO:0009055">
    <property type="term" value="F:electron transfer activity"/>
    <property type="evidence" value="ECO:0007669"/>
    <property type="project" value="UniProtKB-UniRule"/>
</dbReference>
<evidence type="ECO:0000256" key="4">
    <source>
        <dbReference type="ARBA" id="ARBA00022475"/>
    </source>
</evidence>
<accession>A0A6V8N867</accession>
<comment type="similarity">
    <text evidence="2 12">Belongs to the cytochrome ubiquinol oxidase subunit 1 family.</text>
</comment>
<dbReference type="EMBL" id="BLXZ01000002">
    <property type="protein sequence ID" value="GFO67519.1"/>
    <property type="molecule type" value="Genomic_DNA"/>
</dbReference>
<dbReference type="GO" id="GO:0019646">
    <property type="term" value="P:aerobic electron transport chain"/>
    <property type="evidence" value="ECO:0007669"/>
    <property type="project" value="InterPro"/>
</dbReference>
<feature type="transmembrane region" description="Helical" evidence="12">
    <location>
        <begin position="319"/>
        <end position="340"/>
    </location>
</feature>
<keyword evidence="14" id="KW-1185">Reference proteome</keyword>
<organism evidence="13 14">
    <name type="scientific">Geomonas limicola</name>
    <dbReference type="NCBI Taxonomy" id="2740186"/>
    <lineage>
        <taxon>Bacteria</taxon>
        <taxon>Pseudomonadati</taxon>
        <taxon>Thermodesulfobacteriota</taxon>
        <taxon>Desulfuromonadia</taxon>
        <taxon>Geobacterales</taxon>
        <taxon>Geobacteraceae</taxon>
        <taxon>Geomonas</taxon>
    </lineage>
</organism>
<dbReference type="Proteomes" id="UP000587586">
    <property type="component" value="Unassembled WGS sequence"/>
</dbReference>
<evidence type="ECO:0000256" key="9">
    <source>
        <dbReference type="ARBA" id="ARBA00022989"/>
    </source>
</evidence>
<reference evidence="14" key="1">
    <citation type="submission" date="2020-06" db="EMBL/GenBank/DDBJ databases">
        <title>Draft genomic sequecing of Geomonas sp. Red745.</title>
        <authorList>
            <person name="Itoh H."/>
            <person name="Xu Z.X."/>
            <person name="Ushijima N."/>
            <person name="Masuda Y."/>
            <person name="Shiratori Y."/>
            <person name="Senoo K."/>
        </authorList>
    </citation>
    <scope>NUCLEOTIDE SEQUENCE [LARGE SCALE GENOMIC DNA]</scope>
    <source>
        <strain evidence="14">Red745</strain>
    </source>
</reference>
<keyword evidence="7 12" id="KW-0479">Metal-binding</keyword>
<keyword evidence="8 12" id="KW-0249">Electron transport</keyword>
<dbReference type="PIRSF" id="PIRSF006446">
    <property type="entry name" value="Cyt_quinol_oxidase_1"/>
    <property type="match status" value="1"/>
</dbReference>
<dbReference type="Pfam" id="PF01654">
    <property type="entry name" value="Cyt_bd_oxida_I"/>
    <property type="match status" value="1"/>
</dbReference>
<dbReference type="GO" id="GO:0020037">
    <property type="term" value="F:heme binding"/>
    <property type="evidence" value="ECO:0007669"/>
    <property type="project" value="TreeGrafter"/>
</dbReference>
<evidence type="ECO:0000256" key="3">
    <source>
        <dbReference type="ARBA" id="ARBA00022448"/>
    </source>
</evidence>
<dbReference type="GO" id="GO:0046872">
    <property type="term" value="F:metal ion binding"/>
    <property type="evidence" value="ECO:0007669"/>
    <property type="project" value="UniProtKB-UniRule"/>
</dbReference>
<feature type="transmembrane region" description="Helical" evidence="12">
    <location>
        <begin position="86"/>
        <end position="111"/>
    </location>
</feature>
<dbReference type="PANTHER" id="PTHR30365">
    <property type="entry name" value="CYTOCHROME D UBIQUINOL OXIDASE"/>
    <property type="match status" value="1"/>
</dbReference>
<evidence type="ECO:0000313" key="14">
    <source>
        <dbReference type="Proteomes" id="UP000587586"/>
    </source>
</evidence>
<name>A0A6V8N867_9BACT</name>
<dbReference type="GO" id="GO:0005886">
    <property type="term" value="C:plasma membrane"/>
    <property type="evidence" value="ECO:0007669"/>
    <property type="project" value="UniProtKB-SubCell"/>
</dbReference>
<sequence length="433" mass="46946">MDQLLAARALMGVSLAFHIVYATIGIGLPLLLMLAEGLALRTRDDSWHDLARRWIRPAGVLFAIGAVSGTILSFELGLLWPQFMAFSGPLIGIAFSMEGFAFFTEAIFLALYIYGERRLSRRALFLCTIPLTLASAISAAFVISANSWMNTPTGFTLVGGVVRDISPLDAFFNPAWRHEAVHGTLAAYVATGFAVAGLYAAARLRGPGFAHSGKALRLSLGLSACVLPLMLLSGDWAASAVAQHQEPKLAAMEAHFRTQAAAPLVVGGWPDPATGTVSWGIAIPNLLSILAKDDPNAVVKGLDAFPADQVPDPRLVHPFFDLMVGSFFILALALARFWWLHWRRRGEPPGRGTLLFISLAAPFGLIALESGWMVTEFGRQPWVVQGYLRTSQGITPNTGLFLVFVTFLLVYLALTLGILRLLVQPQGKEKRHD</sequence>
<evidence type="ECO:0000256" key="8">
    <source>
        <dbReference type="ARBA" id="ARBA00022982"/>
    </source>
</evidence>
<dbReference type="InterPro" id="IPR002585">
    <property type="entry name" value="Cyt-d_ubiquinol_oxidase_su_1"/>
</dbReference>
<feature type="transmembrane region" description="Helical" evidence="12">
    <location>
        <begin position="214"/>
        <end position="232"/>
    </location>
</feature>
<keyword evidence="10 12" id="KW-0408">Iron</keyword>
<dbReference type="GO" id="GO:0016682">
    <property type="term" value="F:oxidoreductase activity, acting on diphenols and related substances as donors, oxygen as acceptor"/>
    <property type="evidence" value="ECO:0007669"/>
    <property type="project" value="TreeGrafter"/>
</dbReference>
<evidence type="ECO:0000313" key="13">
    <source>
        <dbReference type="EMBL" id="GFO67519.1"/>
    </source>
</evidence>
<feature type="transmembrane region" description="Helical" evidence="12">
    <location>
        <begin position="352"/>
        <end position="374"/>
    </location>
</feature>
<proteinExistence type="inferred from homology"/>
<dbReference type="PANTHER" id="PTHR30365:SF14">
    <property type="entry name" value="CYTOCHROME BD MENAQUINOL OXIDASE SUBUNIT I-RELATED"/>
    <property type="match status" value="1"/>
</dbReference>
<feature type="transmembrane region" description="Helical" evidence="12">
    <location>
        <begin position="15"/>
        <end position="39"/>
    </location>
</feature>
<keyword evidence="11 12" id="KW-0472">Membrane</keyword>
<keyword evidence="6 12" id="KW-0812">Transmembrane</keyword>
<dbReference type="AlphaFoldDB" id="A0A6V8N867"/>
<keyword evidence="5 12" id="KW-0349">Heme</keyword>
<keyword evidence="9 12" id="KW-1133">Transmembrane helix</keyword>
<evidence type="ECO:0000256" key="10">
    <source>
        <dbReference type="ARBA" id="ARBA00023004"/>
    </source>
</evidence>
<comment type="caution">
    <text evidence="13">The sequence shown here is derived from an EMBL/GenBank/DDBJ whole genome shotgun (WGS) entry which is preliminary data.</text>
</comment>
<feature type="transmembrane region" description="Helical" evidence="12">
    <location>
        <begin position="400"/>
        <end position="423"/>
    </location>
</feature>
<evidence type="ECO:0000256" key="12">
    <source>
        <dbReference type="PIRNR" id="PIRNR006446"/>
    </source>
</evidence>
<protein>
    <submittedName>
        <fullName evidence="13">Cytochrome ubiquinol oxidase subunit I</fullName>
    </submittedName>
</protein>
<gene>
    <name evidence="13" type="ORF">GMLC_10980</name>
</gene>
<evidence type="ECO:0000256" key="5">
    <source>
        <dbReference type="ARBA" id="ARBA00022617"/>
    </source>
</evidence>
<comment type="subcellular location">
    <subcellularLocation>
        <location evidence="1">Cell membrane</location>
        <topology evidence="1">Multi-pass membrane protein</topology>
    </subcellularLocation>
</comment>
<feature type="transmembrane region" description="Helical" evidence="12">
    <location>
        <begin position="60"/>
        <end position="80"/>
    </location>
</feature>
<evidence type="ECO:0000256" key="1">
    <source>
        <dbReference type="ARBA" id="ARBA00004651"/>
    </source>
</evidence>
<keyword evidence="4 12" id="KW-1003">Cell membrane</keyword>
<evidence type="ECO:0000256" key="11">
    <source>
        <dbReference type="ARBA" id="ARBA00023136"/>
    </source>
</evidence>